<dbReference type="InterPro" id="IPR012347">
    <property type="entry name" value="Ferritin-like"/>
</dbReference>
<name>A0AAX1Q8K2_9BACI</name>
<keyword evidence="1" id="KW-0614">Plasmid</keyword>
<evidence type="ECO:0000313" key="1">
    <source>
        <dbReference type="EMBL" id="RAS75686.1"/>
    </source>
</evidence>
<reference evidence="1 2" key="1">
    <citation type="submission" date="2016-03" db="EMBL/GenBank/DDBJ databases">
        <title>Comparison of Bacillus endophyticus and B. anthracis characteristics using whole genome sequence analysis and microbiological techniques.</title>
        <authorList>
            <person name="Lekota K.E."/>
            <person name="Mafofo J."/>
            <person name="Rees J."/>
            <person name="Muchadeyi F.C."/>
            <person name="Madoroba E."/>
            <person name="Van Heerden H."/>
        </authorList>
    </citation>
    <scope>NUCLEOTIDE SEQUENCE [LARGE SCALE GENOMIC DNA]</scope>
    <source>
        <strain evidence="1 2">3631_10C</strain>
        <plasmid evidence="1">pBEH1</plasmid>
    </source>
</reference>
<protein>
    <recommendedName>
        <fullName evidence="3">DUF3231 family protein</fullName>
    </recommendedName>
</protein>
<gene>
    <name evidence="1" type="ORF">A3864_15485</name>
</gene>
<dbReference type="EMBL" id="LVYK01000033">
    <property type="protein sequence ID" value="RAS75686.1"/>
    <property type="molecule type" value="Genomic_DNA"/>
</dbReference>
<dbReference type="Pfam" id="PF11553">
    <property type="entry name" value="DUF3231"/>
    <property type="match status" value="2"/>
</dbReference>
<dbReference type="AlphaFoldDB" id="A0AAX1Q8K2"/>
<organism evidence="1 2">
    <name type="scientific">Priestia endophytica</name>
    <dbReference type="NCBI Taxonomy" id="135735"/>
    <lineage>
        <taxon>Bacteria</taxon>
        <taxon>Bacillati</taxon>
        <taxon>Bacillota</taxon>
        <taxon>Bacilli</taxon>
        <taxon>Bacillales</taxon>
        <taxon>Bacillaceae</taxon>
        <taxon>Priestia</taxon>
    </lineage>
</organism>
<accession>A0AAX1Q8K2</accession>
<geneLocation type="plasmid" evidence="1">
    <name>pBEH1</name>
</geneLocation>
<proteinExistence type="predicted"/>
<dbReference type="RefSeq" id="WP_111925619.1">
    <property type="nucleotide sequence ID" value="NZ_LVYK01000033.1"/>
</dbReference>
<dbReference type="Proteomes" id="UP000250174">
    <property type="component" value="Unassembled WGS sequence"/>
</dbReference>
<dbReference type="Gene3D" id="1.20.1260.10">
    <property type="match status" value="2"/>
</dbReference>
<comment type="caution">
    <text evidence="1">The sequence shown here is derived from an EMBL/GenBank/DDBJ whole genome shotgun (WGS) entry which is preliminary data.</text>
</comment>
<dbReference type="InterPro" id="IPR021617">
    <property type="entry name" value="DUF3231"/>
</dbReference>
<evidence type="ECO:0000313" key="2">
    <source>
        <dbReference type="Proteomes" id="UP000250174"/>
    </source>
</evidence>
<evidence type="ECO:0008006" key="3">
    <source>
        <dbReference type="Google" id="ProtNLM"/>
    </source>
</evidence>
<sequence>MDTIKPTKIGRNFNDRLTSAEIGKLWATYMGNSMSTCILSYFLQHVEDSEIKKLVEHALSLSEEFQSMIKEIFTNEHIPIPHGFTKEDVNLEAPKLFEDEFYVHYLKYVAKAGMSIYNVAVPLMYREDVRNFYLYCMDATMKLIEQIKSILMNKGMIIKPPIIPIPEDVKTACPDYLKGLIGKVRPLHALEITHLYDNIENNVTSRALIMAFRQVAKREKVREVFKKGEDLTTRAVERYMAKLHDDHLPAPSFLDHLVTTSIISPFSDKLMLFHKVDMFSMKIRAFGNSVAVNGRHDLAVLYGKSLTNIFKFVDDASHLMIKNGWMEVPPEAADRKNLALKEKPTHGQN</sequence>